<reference evidence="5" key="1">
    <citation type="submission" date="2017-01" db="EMBL/GenBank/DDBJ databases">
        <authorList>
            <person name="Varghese N."/>
            <person name="Submissions S."/>
        </authorList>
    </citation>
    <scope>NUCLEOTIDE SEQUENCE [LARGE SCALE GENOMIC DNA]</scope>
    <source>
        <strain evidence="5">DSM 21054</strain>
    </source>
</reference>
<feature type="compositionally biased region" description="Polar residues" evidence="1">
    <location>
        <begin position="755"/>
        <end position="766"/>
    </location>
</feature>
<feature type="compositionally biased region" description="Low complexity" evidence="1">
    <location>
        <begin position="736"/>
        <end position="745"/>
    </location>
</feature>
<evidence type="ECO:0000313" key="5">
    <source>
        <dbReference type="Proteomes" id="UP000186917"/>
    </source>
</evidence>
<dbReference type="OrthoDB" id="9802320at2"/>
<name>A0A1N7RIS2_9BACT</name>
<evidence type="ECO:0000259" key="3">
    <source>
        <dbReference type="Pfam" id="PF19838"/>
    </source>
</evidence>
<proteinExistence type="predicted"/>
<feature type="domain" description="LPS-assembly protein LptD central" evidence="3">
    <location>
        <begin position="239"/>
        <end position="710"/>
    </location>
</feature>
<dbReference type="Proteomes" id="UP000186917">
    <property type="component" value="Unassembled WGS sequence"/>
</dbReference>
<dbReference type="InterPro" id="IPR045659">
    <property type="entry name" value="LptD_2"/>
</dbReference>
<sequence>MSKRCKVRVKYITALSVLLLLFFMTFDASAQNKRKLPSGRVKNTTGIVSDTVPKPGADTTHALIDSAGYRRDSTGRMVKIDTIGMSKDSLDVPIDYTAEDSAIVIIPTRQFYLYGKASVNYNKDKLEANTIHYNQADQTLSAYGGKDTSKNPLNLPTFTQGDTKAIMDSIHYNIKTGKGLTKNSYYQEGEMFVNAQILKKMDKDVSYAYKARFTTCNLDTPHFAFRTKRVKIINDKFAVTGPAYPEFEGVPMPVAIPFGIFPLARGRHSGLLPPQFTSNESYGLGLEGLGYYKVLSDNWDLLTRANIYTYGGWALYLTSKYNKRYKYTGNLNLSILKTKILNTSTNTQQEFTQNTSFLINWSHSSDTRARPGTTFSASVNAGSTKYNSYVPNNTITNFTNQLSSSITYSKTWSEGKYNLTASANHSQNNNLGLVSVTLPTLAFTATTFYPFQKKESVGSAKWYEKLGISYSGSFLNQVAFYDSAFSFRKLIDTAQWGANHSIPISITLPAVGPLLFTPSISYNEKWYGNYLQRRYDDVKDTVYADIVRGFYTAREVSFGLSTNTRIFGTFSLGKDTKLRHEIKPTFSINYKPDLVSKYYDTLRVPATNKHAAYNTTYSKFDGSVVGGFSQGRFGGFNFGFDNLFEMKKRNKQDSTGDNPYKKIKLIDGLSFNTGYNFFADTLKWSAVSMAFRSTLFEKINITGSASLDPYAVDSFGNRVNKLLWKQGSLGRFTGGSLSVSSSFQSKKTDNRSDAQRTPTDNTMTPDEQQRQLEYVRANPAEFTDFNIPWTLQTSLSLNFSRIRRADYSGYYTQINSSLNLNGDFSLTPKWKLGGTIYYDIKNTQIQTMTMFVSREMHCWQMSINITPVGIYKSFNITLNPKSGILRDLKVNRTRSYYTP</sequence>
<dbReference type="PANTHER" id="PTHR30189">
    <property type="entry name" value="LPS-ASSEMBLY PROTEIN"/>
    <property type="match status" value="1"/>
</dbReference>
<evidence type="ECO:0000313" key="4">
    <source>
        <dbReference type="EMBL" id="SIT34577.1"/>
    </source>
</evidence>
<dbReference type="AlphaFoldDB" id="A0A1N7RIS2"/>
<gene>
    <name evidence="4" type="ORF">SAMN05421788_11748</name>
</gene>
<keyword evidence="2" id="KW-0732">Signal</keyword>
<accession>A0A1N7RIS2</accession>
<feature type="region of interest" description="Disordered" evidence="1">
    <location>
        <begin position="736"/>
        <end position="767"/>
    </location>
</feature>
<dbReference type="Pfam" id="PF19838">
    <property type="entry name" value="LptD_2"/>
    <property type="match status" value="1"/>
</dbReference>
<feature type="chain" id="PRO_5009944152" description="LPS-assembly protein LptD central domain-containing protein" evidence="2">
    <location>
        <begin position="31"/>
        <end position="899"/>
    </location>
</feature>
<dbReference type="GO" id="GO:0009279">
    <property type="term" value="C:cell outer membrane"/>
    <property type="evidence" value="ECO:0007669"/>
    <property type="project" value="TreeGrafter"/>
</dbReference>
<feature type="signal peptide" evidence="2">
    <location>
        <begin position="1"/>
        <end position="30"/>
    </location>
</feature>
<evidence type="ECO:0000256" key="2">
    <source>
        <dbReference type="SAM" id="SignalP"/>
    </source>
</evidence>
<dbReference type="GO" id="GO:1990351">
    <property type="term" value="C:transporter complex"/>
    <property type="evidence" value="ECO:0007669"/>
    <property type="project" value="TreeGrafter"/>
</dbReference>
<dbReference type="PANTHER" id="PTHR30189:SF1">
    <property type="entry name" value="LPS-ASSEMBLY PROTEIN LPTD"/>
    <property type="match status" value="1"/>
</dbReference>
<dbReference type="EMBL" id="FTOR01000017">
    <property type="protein sequence ID" value="SIT34577.1"/>
    <property type="molecule type" value="Genomic_DNA"/>
</dbReference>
<dbReference type="STRING" id="477680.SAMN05421788_11748"/>
<dbReference type="InterPro" id="IPR050218">
    <property type="entry name" value="LptD"/>
</dbReference>
<keyword evidence="5" id="KW-1185">Reference proteome</keyword>
<evidence type="ECO:0000256" key="1">
    <source>
        <dbReference type="SAM" id="MobiDB-lite"/>
    </source>
</evidence>
<organism evidence="4 5">
    <name type="scientific">Filimonas lacunae</name>
    <dbReference type="NCBI Taxonomy" id="477680"/>
    <lineage>
        <taxon>Bacteria</taxon>
        <taxon>Pseudomonadati</taxon>
        <taxon>Bacteroidota</taxon>
        <taxon>Chitinophagia</taxon>
        <taxon>Chitinophagales</taxon>
        <taxon>Chitinophagaceae</taxon>
        <taxon>Filimonas</taxon>
    </lineage>
</organism>
<protein>
    <recommendedName>
        <fullName evidence="3">LPS-assembly protein LptD central domain-containing protein</fullName>
    </recommendedName>
</protein>